<dbReference type="Proteomes" id="UP001634393">
    <property type="component" value="Unassembled WGS sequence"/>
</dbReference>
<gene>
    <name evidence="4" type="ORF">ACJIZ3_005656</name>
</gene>
<dbReference type="Pfam" id="PF03936">
    <property type="entry name" value="Terpene_synth_C"/>
    <property type="match status" value="1"/>
</dbReference>
<dbReference type="SFLD" id="SFLDG01019">
    <property type="entry name" value="Terpene_Cyclase_Like_1_C_Termi"/>
    <property type="match status" value="1"/>
</dbReference>
<accession>A0ABD3S5K6</accession>
<keyword evidence="1" id="KW-0479">Metal-binding</keyword>
<dbReference type="InterPro" id="IPR001906">
    <property type="entry name" value="Terpene_synth_N"/>
</dbReference>
<feature type="domain" description="Terpene synthase N-terminal" evidence="2">
    <location>
        <begin position="29"/>
        <end position="170"/>
    </location>
</feature>
<dbReference type="AlphaFoldDB" id="A0ABD3S5K6"/>
<protein>
    <submittedName>
        <fullName evidence="4">Uncharacterized protein</fullName>
    </submittedName>
</protein>
<dbReference type="Gene3D" id="1.50.10.130">
    <property type="entry name" value="Terpene synthase, N-terminal domain"/>
    <property type="match status" value="1"/>
</dbReference>
<dbReference type="InterPro" id="IPR008930">
    <property type="entry name" value="Terpenoid_cyclase/PrenylTrfase"/>
</dbReference>
<evidence type="ECO:0000256" key="1">
    <source>
        <dbReference type="ARBA" id="ARBA00022723"/>
    </source>
</evidence>
<dbReference type="InterPro" id="IPR005630">
    <property type="entry name" value="Terpene_synthase_metal-bd"/>
</dbReference>
<dbReference type="FunFam" id="1.10.600.10:FF:000007">
    <property type="entry name" value="Isoprene synthase, chloroplastic"/>
    <property type="match status" value="1"/>
</dbReference>
<dbReference type="PANTHER" id="PTHR31225">
    <property type="entry name" value="OS04G0344100 PROTEIN-RELATED"/>
    <property type="match status" value="1"/>
</dbReference>
<dbReference type="CDD" id="cd00684">
    <property type="entry name" value="Terpene_cyclase_plant_C1"/>
    <property type="match status" value="1"/>
</dbReference>
<evidence type="ECO:0000313" key="4">
    <source>
        <dbReference type="EMBL" id="KAL3819751.1"/>
    </source>
</evidence>
<evidence type="ECO:0000313" key="5">
    <source>
        <dbReference type="Proteomes" id="UP001634393"/>
    </source>
</evidence>
<dbReference type="InterPro" id="IPR034741">
    <property type="entry name" value="Terpene_cyclase-like_1_C"/>
</dbReference>
<feature type="domain" description="Terpene synthase metal-binding" evidence="3">
    <location>
        <begin position="233"/>
        <end position="472"/>
    </location>
</feature>
<dbReference type="InterPro" id="IPR008949">
    <property type="entry name" value="Isoprenoid_synthase_dom_sf"/>
</dbReference>
<dbReference type="InterPro" id="IPR036965">
    <property type="entry name" value="Terpene_synth_N_sf"/>
</dbReference>
<dbReference type="InterPro" id="IPR050148">
    <property type="entry name" value="Terpene_synthase-like"/>
</dbReference>
<comment type="caution">
    <text evidence="4">The sequence shown here is derived from an EMBL/GenBank/DDBJ whole genome shotgun (WGS) entry which is preliminary data.</text>
</comment>
<dbReference type="SUPFAM" id="SSF48239">
    <property type="entry name" value="Terpenoid cyclases/Protein prenyltransferases"/>
    <property type="match status" value="1"/>
</dbReference>
<dbReference type="SFLD" id="SFLDS00005">
    <property type="entry name" value="Isoprenoid_Synthase_Type_I"/>
    <property type="match status" value="1"/>
</dbReference>
<sequence>MAEFINRQVRDIDFARRNANYKTNIWNYEHLQSLTKQYDVCSILCGVENRWYYKLELIDEMNKIALSHYFEKDIIEVVNEIAQCSYVSVNMNQDPYITALYFRILRQHGYNVSPDAFLCIMDDEEKFIKSAFSDTKTIIEVFEASHLLAEDECVGFDKAKTLASKYLKMNYSCTYNIYSLKRPLHWSVSWFNVKKNILQAKHNAMLIKLARLSFNIVQVQHQNDLKEILRWWKNLGLLEVLTFTRDRVVESFLCAVGVAYEPQYGSLRKWLTKAITLILIIDDVYDIYGSMKELEQFTYAVERWDPKEIQQLPKAIKRCFWVLYDTTNDMDLEIQKEKNWNSVLPHLKRVWTDFCRALLVEAKWYHTGHTPTLLEYLENGWISSSGYVLSLHALLGVGQDMTKIIGILNNSHEIIYHSSLIIRLYNDKSTSKAELERGDAPSSIRCYMSEANVTEEEARCHIENTITCSWKKINGLFISRPRSEQPFIEYIINTARVANFIYQNGDGFGDQDGETRDQVLSCLIEPLPLA</sequence>
<organism evidence="4 5">
    <name type="scientific">Penstemon smallii</name>
    <dbReference type="NCBI Taxonomy" id="265156"/>
    <lineage>
        <taxon>Eukaryota</taxon>
        <taxon>Viridiplantae</taxon>
        <taxon>Streptophyta</taxon>
        <taxon>Embryophyta</taxon>
        <taxon>Tracheophyta</taxon>
        <taxon>Spermatophyta</taxon>
        <taxon>Magnoliopsida</taxon>
        <taxon>eudicotyledons</taxon>
        <taxon>Gunneridae</taxon>
        <taxon>Pentapetalae</taxon>
        <taxon>asterids</taxon>
        <taxon>lamiids</taxon>
        <taxon>Lamiales</taxon>
        <taxon>Plantaginaceae</taxon>
        <taxon>Cheloneae</taxon>
        <taxon>Penstemon</taxon>
    </lineage>
</organism>
<dbReference type="Pfam" id="PF01397">
    <property type="entry name" value="Terpene_synth"/>
    <property type="match status" value="1"/>
</dbReference>
<dbReference type="PANTHER" id="PTHR31225:SF94">
    <property type="entry name" value="ALPHA-FARNESENE SYNTHASE"/>
    <property type="match status" value="1"/>
</dbReference>
<evidence type="ECO:0000259" key="3">
    <source>
        <dbReference type="Pfam" id="PF03936"/>
    </source>
</evidence>
<proteinExistence type="predicted"/>
<name>A0ABD3S5K6_9LAMI</name>
<dbReference type="Gene3D" id="1.10.600.10">
    <property type="entry name" value="Farnesyl Diphosphate Synthase"/>
    <property type="match status" value="1"/>
</dbReference>
<dbReference type="EMBL" id="JBJXBP010000007">
    <property type="protein sequence ID" value="KAL3819751.1"/>
    <property type="molecule type" value="Genomic_DNA"/>
</dbReference>
<reference evidence="4 5" key="1">
    <citation type="submission" date="2024-12" db="EMBL/GenBank/DDBJ databases">
        <title>The unique morphological basis and parallel evolutionary history of personate flowers in Penstemon.</title>
        <authorList>
            <person name="Depatie T.H."/>
            <person name="Wessinger C.A."/>
        </authorList>
    </citation>
    <scope>NUCLEOTIDE SEQUENCE [LARGE SCALE GENOMIC DNA]</scope>
    <source>
        <strain evidence="4">WTNN_2</strain>
        <tissue evidence="4">Leaf</tissue>
    </source>
</reference>
<evidence type="ECO:0000259" key="2">
    <source>
        <dbReference type="Pfam" id="PF01397"/>
    </source>
</evidence>
<keyword evidence="5" id="KW-1185">Reference proteome</keyword>
<dbReference type="SUPFAM" id="SSF48576">
    <property type="entry name" value="Terpenoid synthases"/>
    <property type="match status" value="1"/>
</dbReference>
<dbReference type="GO" id="GO:0046872">
    <property type="term" value="F:metal ion binding"/>
    <property type="evidence" value="ECO:0007669"/>
    <property type="project" value="UniProtKB-KW"/>
</dbReference>
<dbReference type="InterPro" id="IPR044814">
    <property type="entry name" value="Terpene_cyclase_plant_C1"/>
</dbReference>